<evidence type="ECO:0000313" key="3">
    <source>
        <dbReference type="Proteomes" id="UP000593686"/>
    </source>
</evidence>
<protein>
    <submittedName>
        <fullName evidence="2">Uncharacterized protein</fullName>
    </submittedName>
</protein>
<sequence length="99" mass="11437">MSNVPIGAEYDPNAPWNQEDPKPQKIEVTVSITLSKIVEIEVNDYTAEEEIDEDGNHNVYYDYSECNLEQAVRDQIPLPTDESRFNDWVEDDFAVNLEE</sequence>
<evidence type="ECO:0000313" key="2">
    <source>
        <dbReference type="EMBL" id="QOR59386.1"/>
    </source>
</evidence>
<keyword evidence="3" id="KW-1185">Reference proteome</keyword>
<name>A0A7M1RYL8_9CAUD</name>
<accession>A0A7M1RYL8</accession>
<dbReference type="RefSeq" id="YP_010111544.1">
    <property type="nucleotide sequence ID" value="NC_055882.1"/>
</dbReference>
<dbReference type="EMBL" id="MT774389">
    <property type="protein sequence ID" value="QOR59386.1"/>
    <property type="molecule type" value="Genomic_DNA"/>
</dbReference>
<dbReference type="KEGG" id="vg:65129948"/>
<evidence type="ECO:0000256" key="1">
    <source>
        <dbReference type="SAM" id="MobiDB-lite"/>
    </source>
</evidence>
<dbReference type="GeneID" id="65129948"/>
<dbReference type="Proteomes" id="UP000593686">
    <property type="component" value="Genome"/>
</dbReference>
<organism evidence="2 3">
    <name type="scientific">uncultured phage cr116_1</name>
    <dbReference type="NCBI Taxonomy" id="2772073"/>
    <lineage>
        <taxon>Viruses</taxon>
        <taxon>Duplodnaviria</taxon>
        <taxon>Heunggongvirae</taxon>
        <taxon>Uroviricota</taxon>
        <taxon>Caudoviricetes</taxon>
        <taxon>Crassvirales</taxon>
        <taxon>Steigviridae</taxon>
        <taxon>Asinivirinae</taxon>
        <taxon>Pamirivirus</taxon>
        <taxon>Pamirivirus faecium</taxon>
    </lineage>
</organism>
<proteinExistence type="predicted"/>
<feature type="region of interest" description="Disordered" evidence="1">
    <location>
        <begin position="1"/>
        <end position="22"/>
    </location>
</feature>
<reference evidence="2 3" key="1">
    <citation type="submission" date="2020-07" db="EMBL/GenBank/DDBJ databases">
        <title>Taxonomic proposal: Crassvirales, a new order of highly abundant and diverse bacterial viruses.</title>
        <authorList>
            <person name="Shkoporov A.N."/>
            <person name="Stockdale S.R."/>
            <person name="Guerin E."/>
            <person name="Ross R.P."/>
            <person name="Hill C."/>
        </authorList>
    </citation>
    <scope>NUCLEOTIDE SEQUENCE [LARGE SCALE GENOMIC DNA]</scope>
</reference>